<dbReference type="OrthoDB" id="4087202at2759"/>
<gene>
    <name evidence="2" type="ORF">WICPIJ_009435</name>
</gene>
<evidence type="ECO:0000256" key="1">
    <source>
        <dbReference type="SAM" id="MobiDB-lite"/>
    </source>
</evidence>
<dbReference type="Proteomes" id="UP000774326">
    <property type="component" value="Unassembled WGS sequence"/>
</dbReference>
<sequence>GSLSQRSVEAIPEDDEKTKTSDADTTLTGGENSPVKIRSRASSTRQNGPPRYAGNILVVPEDAEPQYDADGELIKKVRFTGVAEYSEDEDA</sequence>
<reference evidence="2" key="2">
    <citation type="submission" date="2021-01" db="EMBL/GenBank/DDBJ databases">
        <authorList>
            <person name="Schikora-Tamarit M.A."/>
        </authorList>
    </citation>
    <scope>NUCLEOTIDE SEQUENCE</scope>
    <source>
        <strain evidence="2">CBS2887</strain>
    </source>
</reference>
<keyword evidence="3" id="KW-1185">Reference proteome</keyword>
<proteinExistence type="predicted"/>
<comment type="caution">
    <text evidence="2">The sequence shown here is derived from an EMBL/GenBank/DDBJ whole genome shotgun (WGS) entry which is preliminary data.</text>
</comment>
<accession>A0A9P8TE04</accession>
<dbReference type="EMBL" id="JAEUBG010005443">
    <property type="protein sequence ID" value="KAH3674886.1"/>
    <property type="molecule type" value="Genomic_DNA"/>
</dbReference>
<organism evidence="2 3">
    <name type="scientific">Wickerhamomyces pijperi</name>
    <name type="common">Yeast</name>
    <name type="synonym">Pichia pijperi</name>
    <dbReference type="NCBI Taxonomy" id="599730"/>
    <lineage>
        <taxon>Eukaryota</taxon>
        <taxon>Fungi</taxon>
        <taxon>Dikarya</taxon>
        <taxon>Ascomycota</taxon>
        <taxon>Saccharomycotina</taxon>
        <taxon>Saccharomycetes</taxon>
        <taxon>Phaffomycetales</taxon>
        <taxon>Wickerhamomycetaceae</taxon>
        <taxon>Wickerhamomyces</taxon>
    </lineage>
</organism>
<evidence type="ECO:0000313" key="2">
    <source>
        <dbReference type="EMBL" id="KAH3674886.1"/>
    </source>
</evidence>
<reference evidence="2" key="1">
    <citation type="journal article" date="2021" name="Open Biol.">
        <title>Shared evolutionary footprints suggest mitochondrial oxidative damage underlies multiple complex I losses in fungi.</title>
        <authorList>
            <person name="Schikora-Tamarit M.A."/>
            <person name="Marcet-Houben M."/>
            <person name="Nosek J."/>
            <person name="Gabaldon T."/>
        </authorList>
    </citation>
    <scope>NUCLEOTIDE SEQUENCE</scope>
    <source>
        <strain evidence="2">CBS2887</strain>
    </source>
</reference>
<feature type="non-terminal residue" evidence="2">
    <location>
        <position position="91"/>
    </location>
</feature>
<name>A0A9P8TE04_WICPI</name>
<feature type="region of interest" description="Disordered" evidence="1">
    <location>
        <begin position="1"/>
        <end position="53"/>
    </location>
</feature>
<feature type="non-terminal residue" evidence="2">
    <location>
        <position position="1"/>
    </location>
</feature>
<dbReference type="AlphaFoldDB" id="A0A9P8TE04"/>
<evidence type="ECO:0000313" key="3">
    <source>
        <dbReference type="Proteomes" id="UP000774326"/>
    </source>
</evidence>
<protein>
    <submittedName>
        <fullName evidence="2">Uncharacterized protein</fullName>
    </submittedName>
</protein>